<sequence length="79" mass="8819">MTNMGKLNVGRNRCAHEALDAMVMREALEALEILDKWLSDRVTAIRCPVCKNAVVPWHVSVCSGARAAITKLEERLLNE</sequence>
<organism evidence="1">
    <name type="scientific">marine sediment metagenome</name>
    <dbReference type="NCBI Taxonomy" id="412755"/>
    <lineage>
        <taxon>unclassified sequences</taxon>
        <taxon>metagenomes</taxon>
        <taxon>ecological metagenomes</taxon>
    </lineage>
</organism>
<dbReference type="AlphaFoldDB" id="A0A0F9N603"/>
<evidence type="ECO:0000313" key="1">
    <source>
        <dbReference type="EMBL" id="KKN15055.1"/>
    </source>
</evidence>
<proteinExistence type="predicted"/>
<comment type="caution">
    <text evidence="1">The sequence shown here is derived from an EMBL/GenBank/DDBJ whole genome shotgun (WGS) entry which is preliminary data.</text>
</comment>
<name>A0A0F9N603_9ZZZZ</name>
<dbReference type="EMBL" id="LAZR01003751">
    <property type="protein sequence ID" value="KKN15055.1"/>
    <property type="molecule type" value="Genomic_DNA"/>
</dbReference>
<reference evidence="1" key="1">
    <citation type="journal article" date="2015" name="Nature">
        <title>Complex archaea that bridge the gap between prokaryotes and eukaryotes.</title>
        <authorList>
            <person name="Spang A."/>
            <person name="Saw J.H."/>
            <person name="Jorgensen S.L."/>
            <person name="Zaremba-Niedzwiedzka K."/>
            <person name="Martijn J."/>
            <person name="Lind A.E."/>
            <person name="van Eijk R."/>
            <person name="Schleper C."/>
            <person name="Guy L."/>
            <person name="Ettema T.J."/>
        </authorList>
    </citation>
    <scope>NUCLEOTIDE SEQUENCE</scope>
</reference>
<accession>A0A0F9N603</accession>
<gene>
    <name evidence="1" type="ORF">LCGC14_0989880</name>
</gene>
<protein>
    <submittedName>
        <fullName evidence="1">Uncharacterized protein</fullName>
    </submittedName>
</protein>